<dbReference type="EMBL" id="JARKIE010000180">
    <property type="protein sequence ID" value="KAJ7670422.1"/>
    <property type="molecule type" value="Genomic_DNA"/>
</dbReference>
<organism evidence="1 2">
    <name type="scientific">Mycena rosella</name>
    <name type="common">Pink bonnet</name>
    <name type="synonym">Agaricus rosellus</name>
    <dbReference type="NCBI Taxonomy" id="1033263"/>
    <lineage>
        <taxon>Eukaryota</taxon>
        <taxon>Fungi</taxon>
        <taxon>Dikarya</taxon>
        <taxon>Basidiomycota</taxon>
        <taxon>Agaricomycotina</taxon>
        <taxon>Agaricomycetes</taxon>
        <taxon>Agaricomycetidae</taxon>
        <taxon>Agaricales</taxon>
        <taxon>Marasmiineae</taxon>
        <taxon>Mycenaceae</taxon>
        <taxon>Mycena</taxon>
    </lineage>
</organism>
<sequence length="150" mass="16687">MAISIAVYAEYNFALQPRHADGKHVTNSPMGYRNHDYEAARANIYAHRPPGPSLRRAPESTLFVMYDYSNGRVRITVNHVDSAASKLPLLAEWMDGVARATRSGGRMSLHVVNIRAGRTSRSLLVPSGKAIPEWINFSSRSRNARTMCVC</sequence>
<keyword evidence="2" id="KW-1185">Reference proteome</keyword>
<dbReference type="AlphaFoldDB" id="A0AAD7GA58"/>
<evidence type="ECO:0000313" key="2">
    <source>
        <dbReference type="Proteomes" id="UP001221757"/>
    </source>
</evidence>
<comment type="caution">
    <text evidence="1">The sequence shown here is derived from an EMBL/GenBank/DDBJ whole genome shotgun (WGS) entry which is preliminary data.</text>
</comment>
<dbReference type="Proteomes" id="UP001221757">
    <property type="component" value="Unassembled WGS sequence"/>
</dbReference>
<gene>
    <name evidence="1" type="ORF">B0H17DRAFT_1141782</name>
</gene>
<name>A0AAD7GA58_MYCRO</name>
<reference evidence="1" key="1">
    <citation type="submission" date="2023-03" db="EMBL/GenBank/DDBJ databases">
        <title>Massive genome expansion in bonnet fungi (Mycena s.s.) driven by repeated elements and novel gene families across ecological guilds.</title>
        <authorList>
            <consortium name="Lawrence Berkeley National Laboratory"/>
            <person name="Harder C.B."/>
            <person name="Miyauchi S."/>
            <person name="Viragh M."/>
            <person name="Kuo A."/>
            <person name="Thoen E."/>
            <person name="Andreopoulos B."/>
            <person name="Lu D."/>
            <person name="Skrede I."/>
            <person name="Drula E."/>
            <person name="Henrissat B."/>
            <person name="Morin E."/>
            <person name="Kohler A."/>
            <person name="Barry K."/>
            <person name="LaButti K."/>
            <person name="Morin E."/>
            <person name="Salamov A."/>
            <person name="Lipzen A."/>
            <person name="Mereny Z."/>
            <person name="Hegedus B."/>
            <person name="Baldrian P."/>
            <person name="Stursova M."/>
            <person name="Weitz H."/>
            <person name="Taylor A."/>
            <person name="Grigoriev I.V."/>
            <person name="Nagy L.G."/>
            <person name="Martin F."/>
            <person name="Kauserud H."/>
        </authorList>
    </citation>
    <scope>NUCLEOTIDE SEQUENCE</scope>
    <source>
        <strain evidence="1">CBHHK067</strain>
    </source>
</reference>
<evidence type="ECO:0000313" key="1">
    <source>
        <dbReference type="EMBL" id="KAJ7670422.1"/>
    </source>
</evidence>
<proteinExistence type="predicted"/>
<protein>
    <submittedName>
        <fullName evidence="1">Uncharacterized protein</fullName>
    </submittedName>
</protein>
<accession>A0AAD7GA58</accession>